<dbReference type="EMBL" id="DTCK01000023">
    <property type="protein sequence ID" value="HGQ35855.1"/>
    <property type="molecule type" value="Genomic_DNA"/>
</dbReference>
<comment type="caution">
    <text evidence="2">The sequence shown here is derived from an EMBL/GenBank/DDBJ whole genome shotgun (WGS) entry which is preliminary data.</text>
</comment>
<protein>
    <submittedName>
        <fullName evidence="2">DUF1464 domain-containing protein</fullName>
    </submittedName>
</protein>
<evidence type="ECO:0000313" key="2">
    <source>
        <dbReference type="EMBL" id="HGQ64030.1"/>
    </source>
</evidence>
<proteinExistence type="predicted"/>
<dbReference type="InterPro" id="IPR043129">
    <property type="entry name" value="ATPase_NBD"/>
</dbReference>
<dbReference type="EMBL" id="DTBD01000014">
    <property type="protein sequence ID" value="HGQ64030.1"/>
    <property type="molecule type" value="Genomic_DNA"/>
</dbReference>
<dbReference type="SUPFAM" id="SSF53067">
    <property type="entry name" value="Actin-like ATPase domain"/>
    <property type="match status" value="1"/>
</dbReference>
<evidence type="ECO:0000313" key="1">
    <source>
        <dbReference type="EMBL" id="HGQ35855.1"/>
    </source>
</evidence>
<gene>
    <name evidence="2" type="ORF">ENU08_02145</name>
    <name evidence="1" type="ORF">ENU41_04150</name>
</gene>
<organism evidence="2">
    <name type="scientific">Ignisphaera aggregans</name>
    <dbReference type="NCBI Taxonomy" id="334771"/>
    <lineage>
        <taxon>Archaea</taxon>
        <taxon>Thermoproteota</taxon>
        <taxon>Thermoprotei</taxon>
        <taxon>Desulfurococcales</taxon>
        <taxon>Desulfurococcaceae</taxon>
        <taxon>Ignisphaera</taxon>
    </lineage>
</organism>
<dbReference type="AlphaFoldDB" id="A0A7C4NP33"/>
<dbReference type="Gene3D" id="3.30.420.40">
    <property type="match status" value="1"/>
</dbReference>
<dbReference type="Pfam" id="PF07318">
    <property type="entry name" value="DUF1464"/>
    <property type="match status" value="1"/>
</dbReference>
<dbReference type="InterPro" id="IPR009927">
    <property type="entry name" value="DUF1464"/>
</dbReference>
<reference evidence="2" key="1">
    <citation type="journal article" date="2020" name="mSystems">
        <title>Genome- and Community-Level Interaction Insights into Carbon Utilization and Element Cycling Functions of Hydrothermarchaeota in Hydrothermal Sediment.</title>
        <authorList>
            <person name="Zhou Z."/>
            <person name="Liu Y."/>
            <person name="Xu W."/>
            <person name="Pan J."/>
            <person name="Luo Z.H."/>
            <person name="Li M."/>
        </authorList>
    </citation>
    <scope>NUCLEOTIDE SEQUENCE [LARGE SCALE GENOMIC DNA]</scope>
    <source>
        <strain evidence="2">SpSt-637</strain>
        <strain evidence="1">SpSt-667</strain>
    </source>
</reference>
<accession>A0A7C4NP33</accession>
<name>A0A7C4NP33_9CREN</name>
<sequence length="388" mass="42638">MRIVGIDPGTKSFDFVVLEGEKIVEEVSLETVVVAKEPQKLIESIDRLQPDYVVAPSGYGIPLMFGDNVRDARKLAIEVLLLSSEEDIVEGVKVGEIGIWVYDALAKTVEHLVKVYKDKVVFLPAVIHLRTVPRFRKLNKVDMGTVDKLASTFVSVYEVAKDVGYDFSKINVVVVELGFGYTAAIAVAGGRVVDGIGGSYASVGTLTAGALDLEVVVGVKNWMRWDVFHGGIFYSSNLFDLNGIVEGFRRGEEPHTSMFKAFIEGVAKDIKRASVSTPKADIVLLTGRHSKNTEVVKYLREVLSDYEIKTVKGLKGASIAKEAAQGYTAIGEGVVGTVFKDLVKHMGIEEACGTVVDYIVHPRAEKFIERIKRAYLESVYKPKLCREE</sequence>